<dbReference type="EMBL" id="SPLM01000072">
    <property type="protein sequence ID" value="TMW63533.1"/>
    <property type="molecule type" value="Genomic_DNA"/>
</dbReference>
<keyword evidence="3" id="KW-1185">Reference proteome</keyword>
<protein>
    <submittedName>
        <fullName evidence="2">Uncharacterized protein</fullName>
    </submittedName>
</protein>
<sequence length="173" mass="19248">MKDDLQRSASADSIITLESEVAEWPKYGNAKPCPTCNTVVESPGEVLTWKGCGPGDFVEIREDTPLGVVLWMRALHYVQVVVLYPISVLLTIAFMVFMSICIIGGLGEYTLKAFFRITIEATAAPLLPFLFLAWCLVLPVFMAVAWLLQCLQRLTSVQSHQEAGYYEHKVASM</sequence>
<evidence type="ECO:0000313" key="3">
    <source>
        <dbReference type="Proteomes" id="UP000794436"/>
    </source>
</evidence>
<reference evidence="2" key="1">
    <citation type="submission" date="2019-03" db="EMBL/GenBank/DDBJ databases">
        <title>Long read genome sequence of the mycoparasitic Pythium oligandrum ATCC 38472 isolated from sugarbeet rhizosphere.</title>
        <authorList>
            <person name="Gaulin E."/>
        </authorList>
    </citation>
    <scope>NUCLEOTIDE SEQUENCE</scope>
    <source>
        <strain evidence="2">ATCC 38472_TT</strain>
    </source>
</reference>
<dbReference type="AlphaFoldDB" id="A0A8K1CJF1"/>
<keyword evidence="1" id="KW-0812">Transmembrane</keyword>
<evidence type="ECO:0000313" key="2">
    <source>
        <dbReference type="EMBL" id="TMW63533.1"/>
    </source>
</evidence>
<keyword evidence="1" id="KW-0472">Membrane</keyword>
<accession>A0A8K1CJF1</accession>
<dbReference type="Proteomes" id="UP000794436">
    <property type="component" value="Unassembled WGS sequence"/>
</dbReference>
<organism evidence="2 3">
    <name type="scientific">Pythium oligandrum</name>
    <name type="common">Mycoparasitic fungus</name>
    <dbReference type="NCBI Taxonomy" id="41045"/>
    <lineage>
        <taxon>Eukaryota</taxon>
        <taxon>Sar</taxon>
        <taxon>Stramenopiles</taxon>
        <taxon>Oomycota</taxon>
        <taxon>Peronosporomycetes</taxon>
        <taxon>Pythiales</taxon>
        <taxon>Pythiaceae</taxon>
        <taxon>Pythium</taxon>
    </lineage>
</organism>
<keyword evidence="1" id="KW-1133">Transmembrane helix</keyword>
<name>A0A8K1CJF1_PYTOL</name>
<proteinExistence type="predicted"/>
<comment type="caution">
    <text evidence="2">The sequence shown here is derived from an EMBL/GenBank/DDBJ whole genome shotgun (WGS) entry which is preliminary data.</text>
</comment>
<gene>
    <name evidence="2" type="ORF">Poli38472_002474</name>
</gene>
<feature type="transmembrane region" description="Helical" evidence="1">
    <location>
        <begin position="126"/>
        <end position="148"/>
    </location>
</feature>
<feature type="transmembrane region" description="Helical" evidence="1">
    <location>
        <begin position="81"/>
        <end position="106"/>
    </location>
</feature>
<evidence type="ECO:0000256" key="1">
    <source>
        <dbReference type="SAM" id="Phobius"/>
    </source>
</evidence>